<dbReference type="Pfam" id="PF03694">
    <property type="entry name" value="Erg28"/>
    <property type="match status" value="1"/>
</dbReference>
<evidence type="ECO:0000256" key="12">
    <source>
        <dbReference type="ARBA" id="ARBA00023221"/>
    </source>
</evidence>
<sequence>MSSFLPPNAGGLLPYFLLLQSTLAIGHSIICYTGNPDAAMKQFSGPLKPTPQHTGLSARLYGLKNIYTGLIRGYAAYNITNPQVYALAQASFVGVLFLYMTELFVYKTARVKECMFPFVGAGGLTLWMWLQKDFYLPA</sequence>
<evidence type="ECO:0000256" key="8">
    <source>
        <dbReference type="ARBA" id="ARBA00023011"/>
    </source>
</evidence>
<keyword evidence="3" id="KW-0444">Lipid biosynthesis</keyword>
<evidence type="ECO:0000256" key="4">
    <source>
        <dbReference type="ARBA" id="ARBA00022692"/>
    </source>
</evidence>
<evidence type="ECO:0000256" key="10">
    <source>
        <dbReference type="ARBA" id="ARBA00023136"/>
    </source>
</evidence>
<dbReference type="PANTHER" id="PTHR15451:SF19">
    <property type="entry name" value="ERGOSTEROL BIOSYNTHETIC PROTEIN 28 HOMOLOG"/>
    <property type="match status" value="1"/>
</dbReference>
<name>A0AAN7BM43_9PEZI</name>
<dbReference type="InterPro" id="IPR005352">
    <property type="entry name" value="Erg28"/>
</dbReference>
<comment type="caution">
    <text evidence="15">The sequence shown here is derived from an EMBL/GenBank/DDBJ whole genome shotgun (WGS) entry which is preliminary data.</text>
</comment>
<accession>A0AAN7BM43</accession>
<evidence type="ECO:0000256" key="2">
    <source>
        <dbReference type="ARBA" id="ARBA00005377"/>
    </source>
</evidence>
<keyword evidence="11" id="KW-1207">Sterol metabolism</keyword>
<reference evidence="15" key="1">
    <citation type="journal article" date="2023" name="Mol. Phylogenet. Evol.">
        <title>Genome-scale phylogeny and comparative genomics of the fungal order Sordariales.</title>
        <authorList>
            <person name="Hensen N."/>
            <person name="Bonometti L."/>
            <person name="Westerberg I."/>
            <person name="Brannstrom I.O."/>
            <person name="Guillou S."/>
            <person name="Cros-Aarteil S."/>
            <person name="Calhoun S."/>
            <person name="Haridas S."/>
            <person name="Kuo A."/>
            <person name="Mondo S."/>
            <person name="Pangilinan J."/>
            <person name="Riley R."/>
            <person name="LaButti K."/>
            <person name="Andreopoulos B."/>
            <person name="Lipzen A."/>
            <person name="Chen C."/>
            <person name="Yan M."/>
            <person name="Daum C."/>
            <person name="Ng V."/>
            <person name="Clum A."/>
            <person name="Steindorff A."/>
            <person name="Ohm R.A."/>
            <person name="Martin F."/>
            <person name="Silar P."/>
            <person name="Natvig D.O."/>
            <person name="Lalanne C."/>
            <person name="Gautier V."/>
            <person name="Ament-Velasquez S.L."/>
            <person name="Kruys A."/>
            <person name="Hutchinson M.I."/>
            <person name="Powell A.J."/>
            <person name="Barry K."/>
            <person name="Miller A.N."/>
            <person name="Grigoriev I.V."/>
            <person name="Debuchy R."/>
            <person name="Gladieux P."/>
            <person name="Hiltunen Thoren M."/>
            <person name="Johannesson H."/>
        </authorList>
    </citation>
    <scope>NUCLEOTIDE SEQUENCE</scope>
    <source>
        <strain evidence="15">CBS 990.96</strain>
    </source>
</reference>
<keyword evidence="8" id="KW-0756">Sterol biosynthesis</keyword>
<evidence type="ECO:0000256" key="7">
    <source>
        <dbReference type="ARBA" id="ARBA00022989"/>
    </source>
</evidence>
<comment type="similarity">
    <text evidence="2">Belongs to the ERG28 family.</text>
</comment>
<evidence type="ECO:0000256" key="6">
    <source>
        <dbReference type="ARBA" id="ARBA00022955"/>
    </source>
</evidence>
<organism evidence="15 16">
    <name type="scientific">Podospora fimiseda</name>
    <dbReference type="NCBI Taxonomy" id="252190"/>
    <lineage>
        <taxon>Eukaryota</taxon>
        <taxon>Fungi</taxon>
        <taxon>Dikarya</taxon>
        <taxon>Ascomycota</taxon>
        <taxon>Pezizomycotina</taxon>
        <taxon>Sordariomycetes</taxon>
        <taxon>Sordariomycetidae</taxon>
        <taxon>Sordariales</taxon>
        <taxon>Podosporaceae</taxon>
        <taxon>Podospora</taxon>
    </lineage>
</organism>
<feature type="chain" id="PRO_5042829610" evidence="14">
    <location>
        <begin position="25"/>
        <end position="138"/>
    </location>
</feature>
<keyword evidence="12" id="KW-0753">Steroid metabolism</keyword>
<keyword evidence="14" id="KW-0732">Signal</keyword>
<reference evidence="15" key="2">
    <citation type="submission" date="2023-05" db="EMBL/GenBank/DDBJ databases">
        <authorList>
            <consortium name="Lawrence Berkeley National Laboratory"/>
            <person name="Steindorff A."/>
            <person name="Hensen N."/>
            <person name="Bonometti L."/>
            <person name="Westerberg I."/>
            <person name="Brannstrom I.O."/>
            <person name="Guillou S."/>
            <person name="Cros-Aarteil S."/>
            <person name="Calhoun S."/>
            <person name="Haridas S."/>
            <person name="Kuo A."/>
            <person name="Mondo S."/>
            <person name="Pangilinan J."/>
            <person name="Riley R."/>
            <person name="Labutti K."/>
            <person name="Andreopoulos B."/>
            <person name="Lipzen A."/>
            <person name="Chen C."/>
            <person name="Yanf M."/>
            <person name="Daum C."/>
            <person name="Ng V."/>
            <person name="Clum A."/>
            <person name="Ohm R."/>
            <person name="Martin F."/>
            <person name="Silar P."/>
            <person name="Natvig D."/>
            <person name="Lalanne C."/>
            <person name="Gautier V."/>
            <person name="Ament-Velasquez S.L."/>
            <person name="Kruys A."/>
            <person name="Hutchinson M.I."/>
            <person name="Powell A.J."/>
            <person name="Barry K."/>
            <person name="Miller A.N."/>
            <person name="Grigoriev I.V."/>
            <person name="Debuchy R."/>
            <person name="Gladieux P."/>
            <person name="Thoren M.H."/>
            <person name="Johannesson H."/>
        </authorList>
    </citation>
    <scope>NUCLEOTIDE SEQUENCE</scope>
    <source>
        <strain evidence="15">CBS 990.96</strain>
    </source>
</reference>
<dbReference type="AlphaFoldDB" id="A0AAN7BM43"/>
<gene>
    <name evidence="15" type="ORF">QBC38DRAFT_368011</name>
</gene>
<dbReference type="GO" id="GO:0016126">
    <property type="term" value="P:sterol biosynthetic process"/>
    <property type="evidence" value="ECO:0007669"/>
    <property type="project" value="UniProtKB-KW"/>
</dbReference>
<dbReference type="GO" id="GO:0005789">
    <property type="term" value="C:endoplasmic reticulum membrane"/>
    <property type="evidence" value="ECO:0007669"/>
    <property type="project" value="UniProtKB-SubCell"/>
</dbReference>
<keyword evidence="6" id="KW-0752">Steroid biosynthesis</keyword>
<proteinExistence type="inferred from homology"/>
<keyword evidence="5" id="KW-0256">Endoplasmic reticulum</keyword>
<protein>
    <submittedName>
        <fullName evidence="15">Erg28 like protein-domain-containing protein</fullName>
    </submittedName>
</protein>
<dbReference type="GO" id="GO:0030674">
    <property type="term" value="F:protein-macromolecule adaptor activity"/>
    <property type="evidence" value="ECO:0007669"/>
    <property type="project" value="TreeGrafter"/>
</dbReference>
<keyword evidence="7 13" id="KW-1133">Transmembrane helix</keyword>
<keyword evidence="16" id="KW-1185">Reference proteome</keyword>
<dbReference type="PANTHER" id="PTHR15451">
    <property type="entry name" value="ERGOSTEROL BIOSYNTHETIC PROTEIN 28-RELATED"/>
    <property type="match status" value="1"/>
</dbReference>
<evidence type="ECO:0000256" key="3">
    <source>
        <dbReference type="ARBA" id="ARBA00022516"/>
    </source>
</evidence>
<feature type="signal peptide" evidence="14">
    <location>
        <begin position="1"/>
        <end position="24"/>
    </location>
</feature>
<evidence type="ECO:0000313" key="15">
    <source>
        <dbReference type="EMBL" id="KAK4225820.1"/>
    </source>
</evidence>
<evidence type="ECO:0000256" key="5">
    <source>
        <dbReference type="ARBA" id="ARBA00022824"/>
    </source>
</evidence>
<keyword evidence="4 13" id="KW-0812">Transmembrane</keyword>
<evidence type="ECO:0000256" key="1">
    <source>
        <dbReference type="ARBA" id="ARBA00004477"/>
    </source>
</evidence>
<comment type="subcellular location">
    <subcellularLocation>
        <location evidence="1">Endoplasmic reticulum membrane</location>
        <topology evidence="1">Multi-pass membrane protein</topology>
    </subcellularLocation>
</comment>
<keyword evidence="10 13" id="KW-0472">Membrane</keyword>
<dbReference type="Proteomes" id="UP001301958">
    <property type="component" value="Unassembled WGS sequence"/>
</dbReference>
<evidence type="ECO:0000256" key="9">
    <source>
        <dbReference type="ARBA" id="ARBA00023098"/>
    </source>
</evidence>
<evidence type="ECO:0000256" key="11">
    <source>
        <dbReference type="ARBA" id="ARBA00023166"/>
    </source>
</evidence>
<keyword evidence="9" id="KW-0443">Lipid metabolism</keyword>
<dbReference type="EMBL" id="MU865359">
    <property type="protein sequence ID" value="KAK4225820.1"/>
    <property type="molecule type" value="Genomic_DNA"/>
</dbReference>
<evidence type="ECO:0000256" key="13">
    <source>
        <dbReference type="SAM" id="Phobius"/>
    </source>
</evidence>
<feature type="transmembrane region" description="Helical" evidence="13">
    <location>
        <begin position="84"/>
        <end position="106"/>
    </location>
</feature>
<evidence type="ECO:0000313" key="16">
    <source>
        <dbReference type="Proteomes" id="UP001301958"/>
    </source>
</evidence>
<feature type="transmembrane region" description="Helical" evidence="13">
    <location>
        <begin position="113"/>
        <end position="130"/>
    </location>
</feature>
<evidence type="ECO:0000256" key="14">
    <source>
        <dbReference type="SAM" id="SignalP"/>
    </source>
</evidence>